<dbReference type="NCBIfam" id="TIGR00229">
    <property type="entry name" value="sensory_box"/>
    <property type="match status" value="1"/>
</dbReference>
<feature type="transmembrane region" description="Helical" evidence="5">
    <location>
        <begin position="172"/>
        <end position="192"/>
    </location>
</feature>
<dbReference type="InterPro" id="IPR000014">
    <property type="entry name" value="PAS"/>
</dbReference>
<evidence type="ECO:0000256" key="4">
    <source>
        <dbReference type="PROSITE-ProRule" id="PRU00284"/>
    </source>
</evidence>
<evidence type="ECO:0000256" key="5">
    <source>
        <dbReference type="SAM" id="Phobius"/>
    </source>
</evidence>
<gene>
    <name evidence="8" type="ORF">EV679_2203</name>
</gene>
<evidence type="ECO:0000256" key="3">
    <source>
        <dbReference type="ARBA" id="ARBA00029447"/>
    </source>
</evidence>
<keyword evidence="4" id="KW-0807">Transducer</keyword>
<dbReference type="SUPFAM" id="SSF55785">
    <property type="entry name" value="PYP-like sensor domain (PAS domain)"/>
    <property type="match status" value="1"/>
</dbReference>
<dbReference type="FunFam" id="1.10.287.950:FF:000001">
    <property type="entry name" value="Methyl-accepting chemotaxis sensory transducer"/>
    <property type="match status" value="1"/>
</dbReference>
<evidence type="ECO:0000259" key="6">
    <source>
        <dbReference type="PROSITE" id="PS50111"/>
    </source>
</evidence>
<dbReference type="SMART" id="SM00091">
    <property type="entry name" value="PAS"/>
    <property type="match status" value="1"/>
</dbReference>
<feature type="domain" description="PAS" evidence="7">
    <location>
        <begin position="25"/>
        <end position="76"/>
    </location>
</feature>
<comment type="subcellular location">
    <subcellularLocation>
        <location evidence="1">Membrane</location>
    </subcellularLocation>
</comment>
<keyword evidence="2" id="KW-0488">Methylation</keyword>
<dbReference type="PANTHER" id="PTHR43531:SF14">
    <property type="entry name" value="METHYL-ACCEPTING CHEMOTAXIS PROTEIN I-RELATED"/>
    <property type="match status" value="1"/>
</dbReference>
<protein>
    <submittedName>
        <fullName evidence="8">Methyl-accepting chemotaxis sensory transducer with Pas/Pac sensor</fullName>
    </submittedName>
</protein>
<dbReference type="Pfam" id="PF08447">
    <property type="entry name" value="PAS_3"/>
    <property type="match status" value="1"/>
</dbReference>
<name>A0A4Q7MS17_9BURK</name>
<dbReference type="CDD" id="cd11386">
    <property type="entry name" value="MCP_signal"/>
    <property type="match status" value="1"/>
</dbReference>
<evidence type="ECO:0000256" key="2">
    <source>
        <dbReference type="ARBA" id="ARBA00022481"/>
    </source>
</evidence>
<evidence type="ECO:0000313" key="9">
    <source>
        <dbReference type="Proteomes" id="UP000292039"/>
    </source>
</evidence>
<reference evidence="8 9" key="1">
    <citation type="submission" date="2019-02" db="EMBL/GenBank/DDBJ databases">
        <title>Genomic Encyclopedia of Type Strains, Phase IV (KMG-IV): sequencing the most valuable type-strain genomes for metagenomic binning, comparative biology and taxonomic classification.</title>
        <authorList>
            <person name="Goeker M."/>
        </authorList>
    </citation>
    <scope>NUCLEOTIDE SEQUENCE [LARGE SCALE GENOMIC DNA]</scope>
    <source>
        <strain evidence="8 9">DSM 16618</strain>
    </source>
</reference>
<sequence length="549" mass="59827">MRNNQPVNDHEYHLSESDYLISRTDLEGRITYANEAFVIASGFTREELMGQPHNIVRHPDMPPEAFADLWQTLESGNSWLGVVKNRRKDGGFYWVLANVTPVREAGKVVAFSSVRVKPSEQHVTRARHYYERWRAGHRVAARLVRGRIVPTGWRGLAGALRKLTKPWLAPSMLRYAFFSSLMVLLAALTSLWHLRAADIGDTGMWWLLGGSLLASLLIFLYGWRLTARTGKSIEAVVDRAFRLAAGDLGTALQYHDDDPVGRLAFALEMTRCGMNSVALDMRSNTRGVVTVLETISSANKDLQQRTEESAASLEMTATSVDELSATVKHNVDNVKQVSQWTHDCRQLAGQAGASVSDVAATMKEIEAGSAKISEIIRLIDGIAFQTNILALNAAVEAARAGEAGKGFAVVAGEVRSLAQKSAEAAREVRDLIQESTGRVDAGASKVKAAGSMVDQVMAAIERVDQTMSEISLASNEQHIGVEQVSLAMNQIDGQTQQNSSLVDSLAEAMQTLMERVDGLRVAQHVFRLAPASQRQAAGTRGSGEGMGDD</sequence>
<keyword evidence="5" id="KW-1133">Transmembrane helix</keyword>
<keyword evidence="5" id="KW-0812">Transmembrane</keyword>
<dbReference type="InterPro" id="IPR001610">
    <property type="entry name" value="PAC"/>
</dbReference>
<dbReference type="Gene3D" id="1.10.287.950">
    <property type="entry name" value="Methyl-accepting chemotaxis protein"/>
    <property type="match status" value="1"/>
</dbReference>
<feature type="domain" description="Methyl-accepting transducer" evidence="6">
    <location>
        <begin position="284"/>
        <end position="513"/>
    </location>
</feature>
<dbReference type="CDD" id="cd00130">
    <property type="entry name" value="PAS"/>
    <property type="match status" value="1"/>
</dbReference>
<feature type="transmembrane region" description="Helical" evidence="5">
    <location>
        <begin position="204"/>
        <end position="223"/>
    </location>
</feature>
<dbReference type="GO" id="GO:0005886">
    <property type="term" value="C:plasma membrane"/>
    <property type="evidence" value="ECO:0007669"/>
    <property type="project" value="TreeGrafter"/>
</dbReference>
<dbReference type="GO" id="GO:0004888">
    <property type="term" value="F:transmembrane signaling receptor activity"/>
    <property type="evidence" value="ECO:0007669"/>
    <property type="project" value="InterPro"/>
</dbReference>
<organism evidence="8 9">
    <name type="scientific">Kerstersia gyiorum</name>
    <dbReference type="NCBI Taxonomy" id="206506"/>
    <lineage>
        <taxon>Bacteria</taxon>
        <taxon>Pseudomonadati</taxon>
        <taxon>Pseudomonadota</taxon>
        <taxon>Betaproteobacteria</taxon>
        <taxon>Burkholderiales</taxon>
        <taxon>Alcaligenaceae</taxon>
        <taxon>Kerstersia</taxon>
    </lineage>
</organism>
<dbReference type="GO" id="GO:0006935">
    <property type="term" value="P:chemotaxis"/>
    <property type="evidence" value="ECO:0007669"/>
    <property type="project" value="InterPro"/>
</dbReference>
<dbReference type="EMBL" id="SGWZ01000003">
    <property type="protein sequence ID" value="RZS69599.1"/>
    <property type="molecule type" value="Genomic_DNA"/>
</dbReference>
<dbReference type="AlphaFoldDB" id="A0A4Q7MS17"/>
<dbReference type="PANTHER" id="PTHR43531">
    <property type="entry name" value="PROTEIN ICFG"/>
    <property type="match status" value="1"/>
</dbReference>
<dbReference type="SUPFAM" id="SSF58104">
    <property type="entry name" value="Methyl-accepting chemotaxis protein (MCP) signaling domain"/>
    <property type="match status" value="1"/>
</dbReference>
<proteinExistence type="inferred from homology"/>
<dbReference type="InterPro" id="IPR035965">
    <property type="entry name" value="PAS-like_dom_sf"/>
</dbReference>
<evidence type="ECO:0000259" key="7">
    <source>
        <dbReference type="PROSITE" id="PS50112"/>
    </source>
</evidence>
<dbReference type="Pfam" id="PF00015">
    <property type="entry name" value="MCPsignal"/>
    <property type="match status" value="1"/>
</dbReference>
<dbReference type="SMART" id="SM00283">
    <property type="entry name" value="MA"/>
    <property type="match status" value="1"/>
</dbReference>
<dbReference type="SMART" id="SM00086">
    <property type="entry name" value="PAC"/>
    <property type="match status" value="1"/>
</dbReference>
<dbReference type="PROSITE" id="PS50111">
    <property type="entry name" value="CHEMOTAXIS_TRANSDUC_2"/>
    <property type="match status" value="1"/>
</dbReference>
<dbReference type="InterPro" id="IPR013655">
    <property type="entry name" value="PAS_fold_3"/>
</dbReference>
<evidence type="ECO:0000256" key="1">
    <source>
        <dbReference type="ARBA" id="ARBA00004370"/>
    </source>
</evidence>
<keyword evidence="5" id="KW-0472">Membrane</keyword>
<comment type="caution">
    <text evidence="8">The sequence shown here is derived from an EMBL/GenBank/DDBJ whole genome shotgun (WGS) entry which is preliminary data.</text>
</comment>
<dbReference type="InterPro" id="IPR004090">
    <property type="entry name" value="Chemotax_Me-accpt_rcpt"/>
</dbReference>
<comment type="similarity">
    <text evidence="3">Belongs to the methyl-accepting chemotaxis (MCP) protein family.</text>
</comment>
<dbReference type="PROSITE" id="PS50112">
    <property type="entry name" value="PAS"/>
    <property type="match status" value="1"/>
</dbReference>
<dbReference type="GO" id="GO:0007165">
    <property type="term" value="P:signal transduction"/>
    <property type="evidence" value="ECO:0007669"/>
    <property type="project" value="UniProtKB-KW"/>
</dbReference>
<dbReference type="Gene3D" id="3.30.450.20">
    <property type="entry name" value="PAS domain"/>
    <property type="match status" value="1"/>
</dbReference>
<accession>A0A4Q7MS17</accession>
<dbReference type="PRINTS" id="PR00260">
    <property type="entry name" value="CHEMTRNSDUCR"/>
</dbReference>
<dbReference type="RefSeq" id="WP_130487217.1">
    <property type="nucleotide sequence ID" value="NZ_CBCSEB010000011.1"/>
</dbReference>
<dbReference type="Proteomes" id="UP000292039">
    <property type="component" value="Unassembled WGS sequence"/>
</dbReference>
<evidence type="ECO:0000313" key="8">
    <source>
        <dbReference type="EMBL" id="RZS69599.1"/>
    </source>
</evidence>
<dbReference type="InterPro" id="IPR004089">
    <property type="entry name" value="MCPsignal_dom"/>
</dbReference>
<dbReference type="InterPro" id="IPR051310">
    <property type="entry name" value="MCP_chemotaxis"/>
</dbReference>